<gene>
    <name evidence="13" type="ORF">AKO1_002971</name>
</gene>
<dbReference type="GO" id="GO:0008017">
    <property type="term" value="F:microtubule binding"/>
    <property type="evidence" value="ECO:0007669"/>
    <property type="project" value="InterPro"/>
</dbReference>
<dbReference type="Pfam" id="PF16183">
    <property type="entry name" value="Kinesin_assoc"/>
    <property type="match status" value="1"/>
</dbReference>
<dbReference type="InterPro" id="IPR001752">
    <property type="entry name" value="Kinesin_motor_dom"/>
</dbReference>
<evidence type="ECO:0000256" key="6">
    <source>
        <dbReference type="ARBA" id="ARBA00023054"/>
    </source>
</evidence>
<evidence type="ECO:0000256" key="8">
    <source>
        <dbReference type="ARBA" id="ARBA00023212"/>
    </source>
</evidence>
<feature type="compositionally biased region" description="Low complexity" evidence="11">
    <location>
        <begin position="1089"/>
        <end position="1104"/>
    </location>
</feature>
<dbReference type="EMBL" id="JAOPGA020001133">
    <property type="protein sequence ID" value="KAL0485382.1"/>
    <property type="molecule type" value="Genomic_DNA"/>
</dbReference>
<feature type="region of interest" description="Disordered" evidence="11">
    <location>
        <begin position="1015"/>
        <end position="1036"/>
    </location>
</feature>
<dbReference type="Gene3D" id="6.10.250.2520">
    <property type="match status" value="1"/>
</dbReference>
<protein>
    <submittedName>
        <fullName evidence="13">Kinesin-like protein</fullName>
    </submittedName>
</protein>
<keyword evidence="3" id="KW-0493">Microtubule</keyword>
<dbReference type="PROSITE" id="PS50067">
    <property type="entry name" value="KINESIN_MOTOR_2"/>
    <property type="match status" value="1"/>
</dbReference>
<dbReference type="InterPro" id="IPR027417">
    <property type="entry name" value="P-loop_NTPase"/>
</dbReference>
<keyword evidence="6 10" id="KW-0175">Coiled coil</keyword>
<accession>A0AAW2Z832</accession>
<dbReference type="GO" id="GO:0005874">
    <property type="term" value="C:microtubule"/>
    <property type="evidence" value="ECO:0007669"/>
    <property type="project" value="UniProtKB-KW"/>
</dbReference>
<dbReference type="GO" id="GO:0003777">
    <property type="term" value="F:microtubule motor activity"/>
    <property type="evidence" value="ECO:0007669"/>
    <property type="project" value="InterPro"/>
</dbReference>
<dbReference type="AlphaFoldDB" id="A0AAW2Z832"/>
<evidence type="ECO:0000256" key="2">
    <source>
        <dbReference type="ARBA" id="ARBA00022490"/>
    </source>
</evidence>
<dbReference type="InterPro" id="IPR032405">
    <property type="entry name" value="Kinesin_assoc"/>
</dbReference>
<dbReference type="GO" id="GO:0007018">
    <property type="term" value="P:microtubule-based movement"/>
    <property type="evidence" value="ECO:0007669"/>
    <property type="project" value="InterPro"/>
</dbReference>
<dbReference type="SUPFAM" id="SSF49879">
    <property type="entry name" value="SMAD/FHA domain"/>
    <property type="match status" value="1"/>
</dbReference>
<dbReference type="InterPro" id="IPR036961">
    <property type="entry name" value="Kinesin_motor_dom_sf"/>
</dbReference>
<evidence type="ECO:0000256" key="11">
    <source>
        <dbReference type="SAM" id="MobiDB-lite"/>
    </source>
</evidence>
<feature type="region of interest" description="Disordered" evidence="11">
    <location>
        <begin position="1084"/>
        <end position="1104"/>
    </location>
</feature>
<keyword evidence="14" id="KW-1185">Reference proteome</keyword>
<dbReference type="PRINTS" id="PR00380">
    <property type="entry name" value="KINESINHEAVY"/>
</dbReference>
<keyword evidence="2" id="KW-0963">Cytoplasm</keyword>
<dbReference type="Gene3D" id="2.60.200.20">
    <property type="match status" value="1"/>
</dbReference>
<sequence>MLFNLVSWSHNKADSHFATQQTVFDDIGQGCLENAWQGYNVSLFAYGQTGSGKSYSMVGYGEDLGIVPLMCREIFEQIKKKKEEGDGSVQYKVEATMIEIYNEQVREDPTTGPYVKGLEPSTVKSYAEISKLMEEGNNCRTVAATQMNKTSSRAHTLFQIIFTQITTNTKTQKVMNKVSKINLVDLAGSEKISQTGATGDTMKQGININKSLSALGNCISALADKCSGKNKNAFIPYRDSKLTYIMKESLGGNSKTVMIAAVSPASVNYSESLSTLRYANRAKQIKTQAVVNEDPNEKAIKELKNQVAELEKQLKLAKQGIDPSAASSVSNEESEKLRRELEESQAIIKRLQMTNEEKEEITKQMSEARHSVLQDAGILSNQEAGFDRTKQPHLVNLNEDPLMSDSLLYPLNSPGTTTLGKRAPQGDSSTTEKPDIALGGLGVAAKHCTFEVEPPATNIIPKIFIVPGDGQTFVNGKLVKEKTPLLQGFRIIVGNNHIFRFNHPAEAAHIKKEKQPNGDSINNVMVADWSFAQKELAEAQGLGISLEKSKVEQELQEKLEKIEKEKKEQQDSLEKQRLEMEKNQREFAERAAQQELLLKQQLENNKANDSKAMQDLQDQLKKQQQEAQLEIENQKKILEAKQLELQKQLEQQRFEFEGQIQQQRKKREERSILEERISKLIPMINEANAISKEFKKQMEFSLKLFRDNKENMVDNNNNQSLDSKLGIHVKDIASDTSIIWSEDQFIDRIYLMREVYEQYLTCLDSNQPFKMPDSDPFVDQEAINQHVLIGTSRIFLKSLAHNIDFETYTTILDYKGKSEGELKVSICPCDDKGRIADDDDDDDIEIPMYNDPSSELPGQPMHFYIKIIHARGLNTKVCRDVYARYKFFLDDKYTETKQYMGESMNPEIDFCKRYDIPCATKDLVQYLQQSMLIVEVLAKRHLKQGAADKLYSAPATTNVQELQDRIVALEKEKEEAIRQRDQVVQDLNFASDQKGMLNKENNQLSMQIKQLETLVEQKSTTSSEAPKQSNAVNLESSNLEMSKKILELESRLKSVNSNDKISVEEHQKQVDSLKKQIEEKNAQIENSKNNNNQPNNTPTTNNHNQELIELKERLTKQTNEMESLKRKDEEELRALRIKLKEYDEKIKNMEQQPKSKACLLM</sequence>
<keyword evidence="5 9" id="KW-0067">ATP-binding</keyword>
<proteinExistence type="inferred from homology"/>
<evidence type="ECO:0000256" key="10">
    <source>
        <dbReference type="SAM" id="Coils"/>
    </source>
</evidence>
<dbReference type="PROSITE" id="PS00411">
    <property type="entry name" value="KINESIN_MOTOR_1"/>
    <property type="match status" value="1"/>
</dbReference>
<evidence type="ECO:0000256" key="3">
    <source>
        <dbReference type="ARBA" id="ARBA00022701"/>
    </source>
</evidence>
<keyword evidence="7 9" id="KW-0505">Motor protein</keyword>
<dbReference type="SMART" id="SM00129">
    <property type="entry name" value="KISc"/>
    <property type="match status" value="1"/>
</dbReference>
<feature type="domain" description="Kinesin motor" evidence="12">
    <location>
        <begin position="1"/>
        <end position="285"/>
    </location>
</feature>
<dbReference type="Proteomes" id="UP001431209">
    <property type="component" value="Unassembled WGS sequence"/>
</dbReference>
<name>A0AAW2Z832_9EUKA</name>
<reference evidence="13 14" key="1">
    <citation type="submission" date="2024-03" db="EMBL/GenBank/DDBJ databases">
        <title>The Acrasis kona genome and developmental transcriptomes reveal deep origins of eukaryotic multicellular pathways.</title>
        <authorList>
            <person name="Sheikh S."/>
            <person name="Fu C.-J."/>
            <person name="Brown M.W."/>
            <person name="Baldauf S.L."/>
        </authorList>
    </citation>
    <scope>NUCLEOTIDE SEQUENCE [LARGE SCALE GENOMIC DNA]</scope>
    <source>
        <strain evidence="13 14">ATCC MYA-3509</strain>
    </source>
</reference>
<organism evidence="13 14">
    <name type="scientific">Acrasis kona</name>
    <dbReference type="NCBI Taxonomy" id="1008807"/>
    <lineage>
        <taxon>Eukaryota</taxon>
        <taxon>Discoba</taxon>
        <taxon>Heterolobosea</taxon>
        <taxon>Tetramitia</taxon>
        <taxon>Eutetramitia</taxon>
        <taxon>Acrasidae</taxon>
        <taxon>Acrasis</taxon>
    </lineage>
</organism>
<feature type="binding site" evidence="9">
    <location>
        <begin position="47"/>
        <end position="54"/>
    </location>
    <ligand>
        <name>ATP</name>
        <dbReference type="ChEBI" id="CHEBI:30616"/>
    </ligand>
</feature>
<evidence type="ECO:0000313" key="13">
    <source>
        <dbReference type="EMBL" id="KAL0485382.1"/>
    </source>
</evidence>
<evidence type="ECO:0000256" key="1">
    <source>
        <dbReference type="ARBA" id="ARBA00004245"/>
    </source>
</evidence>
<feature type="region of interest" description="Disordered" evidence="11">
    <location>
        <begin position="319"/>
        <end position="338"/>
    </location>
</feature>
<dbReference type="InterPro" id="IPR000253">
    <property type="entry name" value="FHA_dom"/>
</dbReference>
<dbReference type="Gene3D" id="3.40.850.10">
    <property type="entry name" value="Kinesin motor domain"/>
    <property type="match status" value="1"/>
</dbReference>
<evidence type="ECO:0000256" key="5">
    <source>
        <dbReference type="ARBA" id="ARBA00022840"/>
    </source>
</evidence>
<comment type="similarity">
    <text evidence="9">Belongs to the TRAFAC class myosin-kinesin ATPase superfamily. Kinesin family.</text>
</comment>
<evidence type="ECO:0000313" key="14">
    <source>
        <dbReference type="Proteomes" id="UP001431209"/>
    </source>
</evidence>
<dbReference type="GO" id="GO:0005524">
    <property type="term" value="F:ATP binding"/>
    <property type="evidence" value="ECO:0007669"/>
    <property type="project" value="UniProtKB-UniRule"/>
</dbReference>
<keyword evidence="4 9" id="KW-0547">Nucleotide-binding</keyword>
<dbReference type="SUPFAM" id="SSF52540">
    <property type="entry name" value="P-loop containing nucleoside triphosphate hydrolases"/>
    <property type="match status" value="1"/>
</dbReference>
<comment type="caution">
    <text evidence="13">The sequence shown here is derived from an EMBL/GenBank/DDBJ whole genome shotgun (WGS) entry which is preliminary data.</text>
</comment>
<dbReference type="InterPro" id="IPR019821">
    <property type="entry name" value="Kinesin_motor_CS"/>
</dbReference>
<keyword evidence="8" id="KW-0206">Cytoskeleton</keyword>
<dbReference type="PANTHER" id="PTHR47117">
    <property type="entry name" value="STAR-RELATED LIPID TRANSFER PROTEIN 9"/>
    <property type="match status" value="1"/>
</dbReference>
<evidence type="ECO:0000256" key="9">
    <source>
        <dbReference type="PROSITE-ProRule" id="PRU00283"/>
    </source>
</evidence>
<evidence type="ECO:0000256" key="7">
    <source>
        <dbReference type="ARBA" id="ARBA00023175"/>
    </source>
</evidence>
<feature type="coiled-coil region" evidence="10">
    <location>
        <begin position="545"/>
        <end position="666"/>
    </location>
</feature>
<dbReference type="Pfam" id="PF00225">
    <property type="entry name" value="Kinesin"/>
    <property type="match status" value="1"/>
</dbReference>
<comment type="subcellular location">
    <subcellularLocation>
        <location evidence="1">Cytoplasm</location>
        <location evidence="1">Cytoskeleton</location>
    </subcellularLocation>
</comment>
<evidence type="ECO:0000259" key="12">
    <source>
        <dbReference type="PROSITE" id="PS50067"/>
    </source>
</evidence>
<evidence type="ECO:0000256" key="4">
    <source>
        <dbReference type="ARBA" id="ARBA00022741"/>
    </source>
</evidence>
<dbReference type="InterPro" id="IPR008984">
    <property type="entry name" value="SMAD_FHA_dom_sf"/>
</dbReference>
<dbReference type="Pfam" id="PF00498">
    <property type="entry name" value="FHA"/>
    <property type="match status" value="1"/>
</dbReference>